<evidence type="ECO:0000259" key="2">
    <source>
        <dbReference type="Pfam" id="PF02894"/>
    </source>
</evidence>
<organism evidence="3 4">
    <name type="scientific">Labrys wisconsinensis</name>
    <dbReference type="NCBI Taxonomy" id="425677"/>
    <lineage>
        <taxon>Bacteria</taxon>
        <taxon>Pseudomonadati</taxon>
        <taxon>Pseudomonadota</taxon>
        <taxon>Alphaproteobacteria</taxon>
        <taxon>Hyphomicrobiales</taxon>
        <taxon>Xanthobacteraceae</taxon>
        <taxon>Labrys</taxon>
    </lineage>
</organism>
<dbReference type="Gene3D" id="3.30.360.10">
    <property type="entry name" value="Dihydrodipicolinate Reductase, domain 2"/>
    <property type="match status" value="1"/>
</dbReference>
<dbReference type="SUPFAM" id="SSF55347">
    <property type="entry name" value="Glyceraldehyde-3-phosphate dehydrogenase-like, C-terminal domain"/>
    <property type="match status" value="1"/>
</dbReference>
<protein>
    <submittedName>
        <fullName evidence="3">Dehydrogenase</fullName>
    </submittedName>
</protein>
<reference evidence="3 4" key="1">
    <citation type="submission" date="2023-07" db="EMBL/GenBank/DDBJ databases">
        <title>Genomic Encyclopedia of Type Strains, Phase IV (KMG-IV): sequencing the most valuable type-strain genomes for metagenomic binning, comparative biology and taxonomic classification.</title>
        <authorList>
            <person name="Goeker M."/>
        </authorList>
    </citation>
    <scope>NUCLEOTIDE SEQUENCE [LARGE SCALE GENOMIC DNA]</scope>
    <source>
        <strain evidence="3 4">DSM 19619</strain>
    </source>
</reference>
<dbReference type="SUPFAM" id="SSF51735">
    <property type="entry name" value="NAD(P)-binding Rossmann-fold domains"/>
    <property type="match status" value="1"/>
</dbReference>
<gene>
    <name evidence="3" type="ORF">QO011_000686</name>
</gene>
<keyword evidence="4" id="KW-1185">Reference proteome</keyword>
<evidence type="ECO:0000259" key="1">
    <source>
        <dbReference type="Pfam" id="PF01408"/>
    </source>
</evidence>
<evidence type="ECO:0000313" key="3">
    <source>
        <dbReference type="EMBL" id="MDQ0467691.1"/>
    </source>
</evidence>
<dbReference type="Pfam" id="PF02894">
    <property type="entry name" value="GFO_IDH_MocA_C"/>
    <property type="match status" value="1"/>
</dbReference>
<sequence>MTAPLRVAVIGAGYIGRRHADWLAAHPGCVVAGIADPADAAREHCAARGIPWFADFRDLIGRADAAVVAAPNALHLAVGLACLEHGLPVLVEKPLADTAAAATAFAAAARRSGVPVLVGFYRRHGAVLQEARRRIAAGDLGRIVTASLRLVFLKPDVYFEPAWRRSPGGGPLLINAIHDIDALRYLLGEMTGVQAVLANAARGFAVEDSGAILMTFESGAIATAILSDSVASPYSWDINAAEDSVYPAYGKDVYLIGGTAASLALPELRRWSYPGERGWTQPLAEETLPVAPVDPYRAQCAHFIRVARGEEAPAVTAEDAARTQIVAEAIREAAETGRRIDLAPRFAALDDALAA</sequence>
<dbReference type="InterPro" id="IPR036291">
    <property type="entry name" value="NAD(P)-bd_dom_sf"/>
</dbReference>
<dbReference type="Gene3D" id="3.40.50.720">
    <property type="entry name" value="NAD(P)-binding Rossmann-like Domain"/>
    <property type="match status" value="1"/>
</dbReference>
<comment type="caution">
    <text evidence="3">The sequence shown here is derived from an EMBL/GenBank/DDBJ whole genome shotgun (WGS) entry which is preliminary data.</text>
</comment>
<dbReference type="InterPro" id="IPR004104">
    <property type="entry name" value="Gfo/Idh/MocA-like_OxRdtase_C"/>
</dbReference>
<dbReference type="Pfam" id="PF01408">
    <property type="entry name" value="GFO_IDH_MocA"/>
    <property type="match status" value="1"/>
</dbReference>
<evidence type="ECO:0000313" key="4">
    <source>
        <dbReference type="Proteomes" id="UP001242480"/>
    </source>
</evidence>
<proteinExistence type="predicted"/>
<dbReference type="PANTHER" id="PTHR43377:SF8">
    <property type="entry name" value="BLR3664 PROTEIN"/>
    <property type="match status" value="1"/>
</dbReference>
<dbReference type="Proteomes" id="UP001242480">
    <property type="component" value="Unassembled WGS sequence"/>
</dbReference>
<feature type="domain" description="Gfo/Idh/MocA-like oxidoreductase N-terminal" evidence="1">
    <location>
        <begin position="5"/>
        <end position="120"/>
    </location>
</feature>
<feature type="domain" description="Gfo/Idh/MocA-like oxidoreductase C-terminal" evidence="2">
    <location>
        <begin position="133"/>
        <end position="342"/>
    </location>
</feature>
<dbReference type="RefSeq" id="WP_307267683.1">
    <property type="nucleotide sequence ID" value="NZ_JAUSVX010000001.1"/>
</dbReference>
<dbReference type="InterPro" id="IPR051450">
    <property type="entry name" value="Gfo/Idh/MocA_Oxidoreductases"/>
</dbReference>
<accession>A0ABU0J0A3</accession>
<dbReference type="PANTHER" id="PTHR43377">
    <property type="entry name" value="BILIVERDIN REDUCTASE A"/>
    <property type="match status" value="1"/>
</dbReference>
<dbReference type="InterPro" id="IPR000683">
    <property type="entry name" value="Gfo/Idh/MocA-like_OxRdtase_N"/>
</dbReference>
<name>A0ABU0J0A3_9HYPH</name>
<dbReference type="EMBL" id="JAUSVX010000001">
    <property type="protein sequence ID" value="MDQ0467691.1"/>
    <property type="molecule type" value="Genomic_DNA"/>
</dbReference>